<dbReference type="PANTHER" id="PTHR22642:SF2">
    <property type="entry name" value="PROTEIN LONG AFTER FAR-RED 3"/>
    <property type="match status" value="1"/>
</dbReference>
<proteinExistence type="predicted"/>
<dbReference type="Gene3D" id="3.20.20.140">
    <property type="entry name" value="Metal-dependent hydrolases"/>
    <property type="match status" value="1"/>
</dbReference>
<dbReference type="PANTHER" id="PTHR22642">
    <property type="entry name" value="IMIDAZOLONEPROPIONASE"/>
    <property type="match status" value="1"/>
</dbReference>
<dbReference type="RefSeq" id="WP_163665718.1">
    <property type="nucleotide sequence ID" value="NZ_AP022565.1"/>
</dbReference>
<evidence type="ECO:0000313" key="2">
    <source>
        <dbReference type="EMBL" id="BBX28197.1"/>
    </source>
</evidence>
<evidence type="ECO:0000259" key="1">
    <source>
        <dbReference type="Pfam" id="PF07969"/>
    </source>
</evidence>
<dbReference type="SUPFAM" id="SSF51556">
    <property type="entry name" value="Metallo-dependent hydrolases"/>
    <property type="match status" value="1"/>
</dbReference>
<gene>
    <name evidence="2" type="ORF">MALV_33220</name>
</gene>
<reference evidence="2 3" key="1">
    <citation type="journal article" date="2019" name="Emerg. Microbes Infect.">
        <title>Comprehensive subspecies identification of 175 nontuberculous mycobacteria species based on 7547 genomic profiles.</title>
        <authorList>
            <person name="Matsumoto Y."/>
            <person name="Kinjo T."/>
            <person name="Motooka D."/>
            <person name="Nabeya D."/>
            <person name="Jung N."/>
            <person name="Uechi K."/>
            <person name="Horii T."/>
            <person name="Iida T."/>
            <person name="Fujita J."/>
            <person name="Nakamura S."/>
        </authorList>
    </citation>
    <scope>NUCLEOTIDE SEQUENCE [LARGE SCALE GENOMIC DNA]</scope>
    <source>
        <strain evidence="2 3">JCM 12272</strain>
    </source>
</reference>
<dbReference type="Proteomes" id="UP000466906">
    <property type="component" value="Chromosome"/>
</dbReference>
<sequence>MLIRRATLLDDTVVDIRLGETIEQVAASLPSQPGEQVIDAGYGTVIPGLHDHHLHVYSAAAEQDSIRIGPAEVADQTGLAAALTGAAAGVDGWIRAVGYHEAVAGPLDRRLLDRLIPGVPVRVQHRSGVLWTVNSAGLAALGLADHPDGILRSADPTWSDALQRRPAEVAELSARLAGYGVTGVTDATPDLQPGDRPVGLLQRVHCLAPGKRILHDDGLDLDALTAWISEQHRDGVPVAVHCVTSAQLVVTIAALREAGSSHPADRIEHAAMVPTDCVGDLVALGVTVVTQPNFVAERGDQYRTDVPAAEQDQLWRLATLLSAGVPVALSTDAPFGAPDPWAAMRAAVHRRTPRGAVLNPVERVSGGRALTLFLGGATEPARPRRVAPGEPGDLCLLAASPQRVVEELDAELVAATIVGGVVVFERGF</sequence>
<keyword evidence="3" id="KW-1185">Reference proteome</keyword>
<dbReference type="Pfam" id="PF07969">
    <property type="entry name" value="Amidohydro_3"/>
    <property type="match status" value="1"/>
</dbReference>
<accession>A0A6N4UWZ1</accession>
<dbReference type="InterPro" id="IPR011059">
    <property type="entry name" value="Metal-dep_hydrolase_composite"/>
</dbReference>
<dbReference type="InterPro" id="IPR013108">
    <property type="entry name" value="Amidohydro_3"/>
</dbReference>
<dbReference type="SUPFAM" id="SSF51338">
    <property type="entry name" value="Composite domain of metallo-dependent hydrolases"/>
    <property type="match status" value="1"/>
</dbReference>
<keyword evidence="2" id="KW-0378">Hydrolase</keyword>
<dbReference type="EMBL" id="AP022565">
    <property type="protein sequence ID" value="BBX28197.1"/>
    <property type="molecule type" value="Genomic_DNA"/>
</dbReference>
<dbReference type="KEGG" id="malv:MALV_33220"/>
<evidence type="ECO:0000313" key="3">
    <source>
        <dbReference type="Proteomes" id="UP000466906"/>
    </source>
</evidence>
<dbReference type="InterPro" id="IPR032466">
    <property type="entry name" value="Metal_Hydrolase"/>
</dbReference>
<dbReference type="Gene3D" id="3.10.310.70">
    <property type="match status" value="1"/>
</dbReference>
<name>A0A6N4UWZ1_9MYCO</name>
<dbReference type="GO" id="GO:0016810">
    <property type="term" value="F:hydrolase activity, acting on carbon-nitrogen (but not peptide) bonds"/>
    <property type="evidence" value="ECO:0007669"/>
    <property type="project" value="InterPro"/>
</dbReference>
<protein>
    <submittedName>
        <fullName evidence="2">Amidohydrolase</fullName>
    </submittedName>
</protein>
<feature type="domain" description="Amidohydrolase 3" evidence="1">
    <location>
        <begin position="36"/>
        <end position="424"/>
    </location>
</feature>
<dbReference type="Gene3D" id="2.30.40.10">
    <property type="entry name" value="Urease, subunit C, domain 1"/>
    <property type="match status" value="1"/>
</dbReference>
<dbReference type="AlphaFoldDB" id="A0A6N4UWZ1"/>
<organism evidence="2 3">
    <name type="scientific">Mycolicibacterium alvei</name>
    <dbReference type="NCBI Taxonomy" id="67081"/>
    <lineage>
        <taxon>Bacteria</taxon>
        <taxon>Bacillati</taxon>
        <taxon>Actinomycetota</taxon>
        <taxon>Actinomycetes</taxon>
        <taxon>Mycobacteriales</taxon>
        <taxon>Mycobacteriaceae</taxon>
        <taxon>Mycolicibacterium</taxon>
    </lineage>
</organism>